<dbReference type="EMBL" id="CAEKDK010000006">
    <property type="protein sequence ID" value="CAB4283262.1"/>
    <property type="molecule type" value="Genomic_DNA"/>
</dbReference>
<reference evidence="2 3" key="1">
    <citation type="submission" date="2020-05" db="EMBL/GenBank/DDBJ databases">
        <authorList>
            <person name="Campoy J."/>
            <person name="Schneeberger K."/>
            <person name="Spophaly S."/>
        </authorList>
    </citation>
    <scope>NUCLEOTIDE SEQUENCE [LARGE SCALE GENOMIC DNA]</scope>
    <source>
        <strain evidence="2">PruArmRojPasFocal</strain>
    </source>
</reference>
<protein>
    <submittedName>
        <fullName evidence="2">Uncharacterized protein</fullName>
    </submittedName>
</protein>
<dbReference type="Proteomes" id="UP000507222">
    <property type="component" value="Unassembled WGS sequence"/>
</dbReference>
<evidence type="ECO:0000256" key="1">
    <source>
        <dbReference type="SAM" id="MobiDB-lite"/>
    </source>
</evidence>
<feature type="region of interest" description="Disordered" evidence="1">
    <location>
        <begin position="80"/>
        <end position="122"/>
    </location>
</feature>
<name>A0A6J5V4Q6_PRUAR</name>
<organism evidence="2 3">
    <name type="scientific">Prunus armeniaca</name>
    <name type="common">Apricot</name>
    <name type="synonym">Armeniaca vulgaris</name>
    <dbReference type="NCBI Taxonomy" id="36596"/>
    <lineage>
        <taxon>Eukaryota</taxon>
        <taxon>Viridiplantae</taxon>
        <taxon>Streptophyta</taxon>
        <taxon>Embryophyta</taxon>
        <taxon>Tracheophyta</taxon>
        <taxon>Spermatophyta</taxon>
        <taxon>Magnoliopsida</taxon>
        <taxon>eudicotyledons</taxon>
        <taxon>Gunneridae</taxon>
        <taxon>Pentapetalae</taxon>
        <taxon>rosids</taxon>
        <taxon>fabids</taxon>
        <taxon>Rosales</taxon>
        <taxon>Rosaceae</taxon>
        <taxon>Amygdaloideae</taxon>
        <taxon>Amygdaleae</taxon>
        <taxon>Prunus</taxon>
    </lineage>
</organism>
<dbReference type="AlphaFoldDB" id="A0A6J5V4Q6"/>
<proteinExistence type="predicted"/>
<accession>A0A6J5V4Q6</accession>
<evidence type="ECO:0000313" key="3">
    <source>
        <dbReference type="Proteomes" id="UP000507222"/>
    </source>
</evidence>
<evidence type="ECO:0000313" key="2">
    <source>
        <dbReference type="EMBL" id="CAB4283262.1"/>
    </source>
</evidence>
<gene>
    <name evidence="2" type="ORF">CURHAP_LOCUS37512</name>
</gene>
<sequence length="122" mass="12896">MDRLRERASRLKEESVCLQKALENACTPQVEDVRSFLESEGGVELAGEILLSGGLDLLEKIQKRYPEFVFSLEDLLGEEEEGGAGQGDIVPTPSAEGQGAVGEGPVPGAEQVAGLRELGGDA</sequence>